<comment type="caution">
    <text evidence="2">The sequence shown here is derived from an EMBL/GenBank/DDBJ whole genome shotgun (WGS) entry which is preliminary data.</text>
</comment>
<feature type="compositionally biased region" description="Basic residues" evidence="1">
    <location>
        <begin position="18"/>
        <end position="29"/>
    </location>
</feature>
<sequence>MYKLGSKSDDPSKEKTRPSKLKKAGRAGKSRSTQVTSSSRSGHADAFAYASAPAAAASTSSAGTTAMPSHASNNRRATAPGFRPPASAQPAIRPGSLPSKPSAIARKPGYDSNRHFFQPSAAADAEDVIPTGIVKERKAVFEAAAESAKPQPKKRKFALKSDECNAPPPPAKRTCWLGKLGAQQARKKEKENKKDNKGGVKENRKKPATSVTSYARVGSGSRKKTAESDKSSGGGSSVSSDSRKKPAKPATSVTSCARVGSGSRKKTAESQRADIALLGKLDSSSASLVKSRLSLLVVKQDVTNDDRE</sequence>
<evidence type="ECO:0000256" key="1">
    <source>
        <dbReference type="SAM" id="MobiDB-lite"/>
    </source>
</evidence>
<protein>
    <submittedName>
        <fullName evidence="2">Uncharacterized protein</fullName>
    </submittedName>
</protein>
<feature type="non-terminal residue" evidence="2">
    <location>
        <position position="308"/>
    </location>
</feature>
<dbReference type="Proteomes" id="UP000266841">
    <property type="component" value="Unassembled WGS sequence"/>
</dbReference>
<feature type="compositionally biased region" description="Basic and acidic residues" evidence="1">
    <location>
        <begin position="1"/>
        <end position="17"/>
    </location>
</feature>
<reference evidence="2 3" key="1">
    <citation type="journal article" date="2012" name="Genome Biol.">
        <title>Genome and low-iron response of an oceanic diatom adapted to chronic iron limitation.</title>
        <authorList>
            <person name="Lommer M."/>
            <person name="Specht M."/>
            <person name="Roy A.S."/>
            <person name="Kraemer L."/>
            <person name="Andreson R."/>
            <person name="Gutowska M.A."/>
            <person name="Wolf J."/>
            <person name="Bergner S.V."/>
            <person name="Schilhabel M.B."/>
            <person name="Klostermeier U.C."/>
            <person name="Beiko R.G."/>
            <person name="Rosenstiel P."/>
            <person name="Hippler M."/>
            <person name="Laroche J."/>
        </authorList>
    </citation>
    <scope>NUCLEOTIDE SEQUENCE [LARGE SCALE GENOMIC DNA]</scope>
    <source>
        <strain evidence="2 3">CCMP1005</strain>
    </source>
</reference>
<organism evidence="2 3">
    <name type="scientific">Thalassiosira oceanica</name>
    <name type="common">Marine diatom</name>
    <dbReference type="NCBI Taxonomy" id="159749"/>
    <lineage>
        <taxon>Eukaryota</taxon>
        <taxon>Sar</taxon>
        <taxon>Stramenopiles</taxon>
        <taxon>Ochrophyta</taxon>
        <taxon>Bacillariophyta</taxon>
        <taxon>Coscinodiscophyceae</taxon>
        <taxon>Thalassiosirophycidae</taxon>
        <taxon>Thalassiosirales</taxon>
        <taxon>Thalassiosiraceae</taxon>
        <taxon>Thalassiosira</taxon>
    </lineage>
</organism>
<dbReference type="EMBL" id="AGNL01014019">
    <property type="protein sequence ID" value="EJK66907.1"/>
    <property type="molecule type" value="Genomic_DNA"/>
</dbReference>
<evidence type="ECO:0000313" key="2">
    <source>
        <dbReference type="EMBL" id="EJK66907.1"/>
    </source>
</evidence>
<accession>K0T8Q3</accession>
<dbReference type="AlphaFoldDB" id="K0T8Q3"/>
<proteinExistence type="predicted"/>
<feature type="compositionally biased region" description="Basic and acidic residues" evidence="1">
    <location>
        <begin position="186"/>
        <end position="202"/>
    </location>
</feature>
<feature type="compositionally biased region" description="Low complexity" evidence="1">
    <location>
        <begin position="30"/>
        <end position="66"/>
    </location>
</feature>
<gene>
    <name evidence="2" type="ORF">THAOC_12126</name>
</gene>
<name>K0T8Q3_THAOC</name>
<feature type="region of interest" description="Disordered" evidence="1">
    <location>
        <begin position="142"/>
        <end position="270"/>
    </location>
</feature>
<evidence type="ECO:0000313" key="3">
    <source>
        <dbReference type="Proteomes" id="UP000266841"/>
    </source>
</evidence>
<feature type="region of interest" description="Disordered" evidence="1">
    <location>
        <begin position="1"/>
        <end position="128"/>
    </location>
</feature>
<keyword evidence="3" id="KW-1185">Reference proteome</keyword>